<reference evidence="1" key="1">
    <citation type="submission" date="2019-10" db="EMBL/GenBank/DDBJ databases">
        <authorList>
            <person name="Soares A.E.R."/>
            <person name="Aleixo A."/>
            <person name="Schneider P."/>
            <person name="Miyaki C.Y."/>
            <person name="Schneider M.P."/>
            <person name="Mello C."/>
            <person name="Vasconcelos A.T.R."/>
        </authorList>
    </citation>
    <scope>NUCLEOTIDE SEQUENCE</scope>
    <source>
        <tissue evidence="1">Muscle</tissue>
    </source>
</reference>
<comment type="caution">
    <text evidence="1">The sequence shown here is derived from an EMBL/GenBank/DDBJ whole genome shotgun (WGS) entry which is preliminary data.</text>
</comment>
<proteinExistence type="predicted"/>
<gene>
    <name evidence="1" type="ORF">WISP_91610</name>
</gene>
<keyword evidence="2" id="KW-1185">Reference proteome</keyword>
<protein>
    <submittedName>
        <fullName evidence="1">Uncharacterized protein</fullName>
    </submittedName>
</protein>
<evidence type="ECO:0000313" key="2">
    <source>
        <dbReference type="Proteomes" id="UP001145742"/>
    </source>
</evidence>
<accession>A0ABQ9D1B1</accession>
<organism evidence="1 2">
    <name type="scientific">Willisornis vidua</name>
    <name type="common">Xingu scale-backed antbird</name>
    <dbReference type="NCBI Taxonomy" id="1566151"/>
    <lineage>
        <taxon>Eukaryota</taxon>
        <taxon>Metazoa</taxon>
        <taxon>Chordata</taxon>
        <taxon>Craniata</taxon>
        <taxon>Vertebrata</taxon>
        <taxon>Euteleostomi</taxon>
        <taxon>Archelosauria</taxon>
        <taxon>Archosauria</taxon>
        <taxon>Dinosauria</taxon>
        <taxon>Saurischia</taxon>
        <taxon>Theropoda</taxon>
        <taxon>Coelurosauria</taxon>
        <taxon>Aves</taxon>
        <taxon>Neognathae</taxon>
        <taxon>Neoaves</taxon>
        <taxon>Telluraves</taxon>
        <taxon>Australaves</taxon>
        <taxon>Passeriformes</taxon>
        <taxon>Thamnophilidae</taxon>
        <taxon>Willisornis</taxon>
    </lineage>
</organism>
<name>A0ABQ9D1B1_9PASS</name>
<dbReference type="Proteomes" id="UP001145742">
    <property type="component" value="Unassembled WGS sequence"/>
</dbReference>
<dbReference type="EMBL" id="WHWB01034150">
    <property type="protein sequence ID" value="KAJ7413245.1"/>
    <property type="molecule type" value="Genomic_DNA"/>
</dbReference>
<sequence length="116" mass="13001">MGPVVQDHTATLEEKAKKKLSVTAVISEIDRNCGYKEFGQNFEINTCESLDLFWVAIVSAWVTSAYHSKFLSPGHYCNRDFLDGSQMSTENEKFTVNIRLVNAATTKPLLEIPEGK</sequence>
<evidence type="ECO:0000313" key="1">
    <source>
        <dbReference type="EMBL" id="KAJ7413245.1"/>
    </source>
</evidence>